<dbReference type="OrthoDB" id="2802364at2759"/>
<dbReference type="EMBL" id="SFCI01000102">
    <property type="protein sequence ID" value="TFY82508.1"/>
    <property type="molecule type" value="Genomic_DNA"/>
</dbReference>
<feature type="non-terminal residue" evidence="1">
    <location>
        <position position="85"/>
    </location>
</feature>
<keyword evidence="2" id="KW-1185">Reference proteome</keyword>
<comment type="caution">
    <text evidence="1">The sequence shown here is derived from an EMBL/GenBank/DDBJ whole genome shotgun (WGS) entry which is preliminary data.</text>
</comment>
<organism evidence="1 2">
    <name type="scientific">Hericium alpestre</name>
    <dbReference type="NCBI Taxonomy" id="135208"/>
    <lineage>
        <taxon>Eukaryota</taxon>
        <taxon>Fungi</taxon>
        <taxon>Dikarya</taxon>
        <taxon>Basidiomycota</taxon>
        <taxon>Agaricomycotina</taxon>
        <taxon>Agaricomycetes</taxon>
        <taxon>Russulales</taxon>
        <taxon>Hericiaceae</taxon>
        <taxon>Hericium</taxon>
    </lineage>
</organism>
<accession>A0A4Z0AAF1</accession>
<dbReference type="Proteomes" id="UP000298061">
    <property type="component" value="Unassembled WGS sequence"/>
</dbReference>
<gene>
    <name evidence="1" type="ORF">EWM64_g1505</name>
</gene>
<protein>
    <submittedName>
        <fullName evidence="1">Uncharacterized protein</fullName>
    </submittedName>
</protein>
<evidence type="ECO:0000313" key="2">
    <source>
        <dbReference type="Proteomes" id="UP000298061"/>
    </source>
</evidence>
<name>A0A4Z0AAF1_9AGAM</name>
<sequence length="85" mass="9427">MSQNSYQHADEDPLQALCEYYNVCMPPPTRAVDLHQSHDLPLLHPVHTLTAAAHPTHLLAVFDLPFNIPHTPITLVPVNIDACPT</sequence>
<evidence type="ECO:0000313" key="1">
    <source>
        <dbReference type="EMBL" id="TFY82508.1"/>
    </source>
</evidence>
<proteinExistence type="predicted"/>
<reference evidence="1 2" key="1">
    <citation type="submission" date="2019-02" db="EMBL/GenBank/DDBJ databases">
        <title>Genome sequencing of the rare red list fungi Hericium alpestre (H. flagellum).</title>
        <authorList>
            <person name="Buettner E."/>
            <person name="Kellner H."/>
        </authorList>
    </citation>
    <scope>NUCLEOTIDE SEQUENCE [LARGE SCALE GENOMIC DNA]</scope>
    <source>
        <strain evidence="1 2">DSM 108284</strain>
    </source>
</reference>
<dbReference type="AlphaFoldDB" id="A0A4Z0AAF1"/>